<name>L7JW76_TRAHO</name>
<dbReference type="InParanoid" id="L7JW76"/>
<keyword evidence="2" id="KW-0732">Signal</keyword>
<reference evidence="3 4" key="1">
    <citation type="journal article" date="2012" name="PLoS Pathog.">
        <title>The genome of the obligate intracellular parasite Trachipleistophora hominis: new insights into microsporidian genome dynamics and reductive evolution.</title>
        <authorList>
            <person name="Heinz E."/>
            <person name="Williams T.A."/>
            <person name="Nakjang S."/>
            <person name="Noel C.J."/>
            <person name="Swan D.C."/>
            <person name="Goldberg A.V."/>
            <person name="Harris S.R."/>
            <person name="Weinmaier T."/>
            <person name="Markert S."/>
            <person name="Becher D."/>
            <person name="Bernhardt J."/>
            <person name="Dagan T."/>
            <person name="Hacker C."/>
            <person name="Lucocq J.M."/>
            <person name="Schweder T."/>
            <person name="Rattei T."/>
            <person name="Hall N."/>
            <person name="Hirt R.P."/>
            <person name="Embley T.M."/>
        </authorList>
    </citation>
    <scope>NUCLEOTIDE SEQUENCE [LARGE SCALE GENOMIC DNA]</scope>
</reference>
<feature type="region of interest" description="Disordered" evidence="1">
    <location>
        <begin position="38"/>
        <end position="57"/>
    </location>
</feature>
<protein>
    <submittedName>
        <fullName evidence="3">Uncharacterized protein</fullName>
    </submittedName>
</protein>
<evidence type="ECO:0000313" key="4">
    <source>
        <dbReference type="Proteomes" id="UP000011185"/>
    </source>
</evidence>
<evidence type="ECO:0000256" key="2">
    <source>
        <dbReference type="SAM" id="SignalP"/>
    </source>
</evidence>
<evidence type="ECO:0000256" key="1">
    <source>
        <dbReference type="SAM" id="MobiDB-lite"/>
    </source>
</evidence>
<keyword evidence="4" id="KW-1185">Reference proteome</keyword>
<accession>L7JW76</accession>
<dbReference type="HOGENOM" id="CLU_738074_0_0_1"/>
<gene>
    <name evidence="3" type="ORF">THOM_1385</name>
</gene>
<evidence type="ECO:0000313" key="3">
    <source>
        <dbReference type="EMBL" id="ELQ75713.1"/>
    </source>
</evidence>
<proteinExistence type="predicted"/>
<dbReference type="EMBL" id="JH993935">
    <property type="protein sequence ID" value="ELQ75713.1"/>
    <property type="molecule type" value="Genomic_DNA"/>
</dbReference>
<dbReference type="Proteomes" id="UP000011185">
    <property type="component" value="Unassembled WGS sequence"/>
</dbReference>
<feature type="chain" id="PRO_5003978851" evidence="2">
    <location>
        <begin position="17"/>
        <end position="375"/>
    </location>
</feature>
<sequence>MHYISLVILFFEGVLGYRDAPGVIFGLKRRLICGGKQPKNGDQNEVYGERPSSLDNNELKRTYSLPSKPVEQRSTCEATSCTHGDRVTRFDDEINGIIRRIERPNNTNLPNGPLSQANYEGNNFNHEKRGNFPFVSYHGKESTYHNEGDINAQSGLYEVCTQTYPWIAYTKSERRPDHTPVNGAYICDDTKKDCETSSSVQKSSYNIFPEDNRPPVTNTMIHKTHTKGECINTSPCILPACKQCFDQKLKSFKDSTKNIRAKITNALKNVNEIKTKIVQQILSSKDKLIEINLNYGIHNMNPYNSIKEQYELYERMLFDALRDSDAWLSDLQNDLKRWQEITNFWINNLEKAIVDYNTFLNSNGCLNSLDIEQVL</sequence>
<dbReference type="AlphaFoldDB" id="L7JW76"/>
<organism evidence="3 4">
    <name type="scientific">Trachipleistophora hominis</name>
    <name type="common">Microsporidian parasite</name>
    <dbReference type="NCBI Taxonomy" id="72359"/>
    <lineage>
        <taxon>Eukaryota</taxon>
        <taxon>Fungi</taxon>
        <taxon>Fungi incertae sedis</taxon>
        <taxon>Microsporidia</taxon>
        <taxon>Pleistophoridae</taxon>
        <taxon>Trachipleistophora</taxon>
    </lineage>
</organism>
<feature type="signal peptide" evidence="2">
    <location>
        <begin position="1"/>
        <end position="16"/>
    </location>
</feature>
<dbReference type="VEuPathDB" id="MicrosporidiaDB:THOM_1385"/>